<reference evidence="1 2" key="1">
    <citation type="submission" date="2023-11" db="EMBL/GenBank/DDBJ databases">
        <title>Halocaridina rubra genome assembly.</title>
        <authorList>
            <person name="Smith C."/>
        </authorList>
    </citation>
    <scope>NUCLEOTIDE SEQUENCE [LARGE SCALE GENOMIC DNA]</scope>
    <source>
        <strain evidence="1">EP-1</strain>
        <tissue evidence="1">Whole</tissue>
    </source>
</reference>
<name>A0AAN8WPJ6_HALRR</name>
<accession>A0AAN8WPJ6</accession>
<proteinExistence type="predicted"/>
<keyword evidence="2" id="KW-1185">Reference proteome</keyword>
<evidence type="ECO:0000313" key="1">
    <source>
        <dbReference type="EMBL" id="KAK7069837.1"/>
    </source>
</evidence>
<evidence type="ECO:0000313" key="2">
    <source>
        <dbReference type="Proteomes" id="UP001381693"/>
    </source>
</evidence>
<dbReference type="Proteomes" id="UP001381693">
    <property type="component" value="Unassembled WGS sequence"/>
</dbReference>
<dbReference type="AlphaFoldDB" id="A0AAN8WPJ6"/>
<comment type="caution">
    <text evidence="1">The sequence shown here is derived from an EMBL/GenBank/DDBJ whole genome shotgun (WGS) entry which is preliminary data.</text>
</comment>
<sequence>MVTRAKGSLCHGQRITSTMPSPVISTFNRIKSLDTSEQIVRELKEILGLCDYEFSVLPSVFCIYLCSQERAPCS</sequence>
<protein>
    <submittedName>
        <fullName evidence="1">Uncharacterized protein</fullName>
    </submittedName>
</protein>
<dbReference type="EMBL" id="JAXCGZ010015768">
    <property type="protein sequence ID" value="KAK7069837.1"/>
    <property type="molecule type" value="Genomic_DNA"/>
</dbReference>
<organism evidence="1 2">
    <name type="scientific">Halocaridina rubra</name>
    <name type="common">Hawaiian red shrimp</name>
    <dbReference type="NCBI Taxonomy" id="373956"/>
    <lineage>
        <taxon>Eukaryota</taxon>
        <taxon>Metazoa</taxon>
        <taxon>Ecdysozoa</taxon>
        <taxon>Arthropoda</taxon>
        <taxon>Crustacea</taxon>
        <taxon>Multicrustacea</taxon>
        <taxon>Malacostraca</taxon>
        <taxon>Eumalacostraca</taxon>
        <taxon>Eucarida</taxon>
        <taxon>Decapoda</taxon>
        <taxon>Pleocyemata</taxon>
        <taxon>Caridea</taxon>
        <taxon>Atyoidea</taxon>
        <taxon>Atyidae</taxon>
        <taxon>Halocaridina</taxon>
    </lineage>
</organism>
<gene>
    <name evidence="1" type="ORF">SK128_021007</name>
</gene>